<dbReference type="Proteomes" id="UP000192257">
    <property type="component" value="Unassembled WGS sequence"/>
</dbReference>
<dbReference type="GO" id="GO:0051959">
    <property type="term" value="F:dynein light intermediate chain binding"/>
    <property type="evidence" value="ECO:0007669"/>
    <property type="project" value="InterPro"/>
</dbReference>
<dbReference type="InterPro" id="IPR024743">
    <property type="entry name" value="Dynein_HC_stalk"/>
</dbReference>
<accession>A0A1X0P8J5</accession>
<sequence>MLATPAPPKQLSMTLTDEQLASLLSIEGDVQLKAAQLGMLCNEYRVNLERVLYHYEPLMAPLRAIIYAGGQKQQYIETQLVWLERVIVLQERRGGTLTVPLRELKAIEDDLMLPVNKALRASYQQLDVVTREELAVLRDYECPPPAALATMAMALRVREDEDTEWSTVRVVLSESYFFTFFISRAQTLLQRPLPPDVADALEGYCAAPAHAPAALARVSVPLAAIGAWLHAVRDYHRVRRLCDPSLPPVAVEERRRTVALLRHELQALKEDMHSAAEELQKLQQQITRKMFEVRSEYDDTMCTLHDVLEKKTEDFVKVLGGEELDPEEESNKEEQNQQEQKEGEEDGNAPVQSKESLIYMNVQEKEKEGGSG</sequence>
<keyword evidence="1" id="KW-0175">Coiled coil</keyword>
<dbReference type="PANTHER" id="PTHR45703">
    <property type="entry name" value="DYNEIN HEAVY CHAIN"/>
    <property type="match status" value="1"/>
</dbReference>
<dbReference type="Gene3D" id="1.20.920.20">
    <property type="match status" value="1"/>
</dbReference>
<feature type="compositionally biased region" description="Acidic residues" evidence="2">
    <location>
        <begin position="322"/>
        <end position="331"/>
    </location>
</feature>
<evidence type="ECO:0000313" key="5">
    <source>
        <dbReference type="Proteomes" id="UP000192257"/>
    </source>
</evidence>
<organism evidence="4 5">
    <name type="scientific">Trypanosoma theileri</name>
    <dbReference type="NCBI Taxonomy" id="67003"/>
    <lineage>
        <taxon>Eukaryota</taxon>
        <taxon>Discoba</taxon>
        <taxon>Euglenozoa</taxon>
        <taxon>Kinetoplastea</taxon>
        <taxon>Metakinetoplastina</taxon>
        <taxon>Trypanosomatida</taxon>
        <taxon>Trypanosomatidae</taxon>
        <taxon>Trypanosoma</taxon>
    </lineage>
</organism>
<dbReference type="InterPro" id="IPR026983">
    <property type="entry name" value="DHC"/>
</dbReference>
<dbReference type="GO" id="GO:0030286">
    <property type="term" value="C:dynein complex"/>
    <property type="evidence" value="ECO:0007669"/>
    <property type="project" value="InterPro"/>
</dbReference>
<feature type="coiled-coil region" evidence="1">
    <location>
        <begin position="251"/>
        <end position="285"/>
    </location>
</feature>
<dbReference type="GO" id="GO:0045505">
    <property type="term" value="F:dynein intermediate chain binding"/>
    <property type="evidence" value="ECO:0007669"/>
    <property type="project" value="InterPro"/>
</dbReference>
<keyword evidence="5" id="KW-1185">Reference proteome</keyword>
<name>A0A1X0P8J5_9TRYP</name>
<feature type="compositionally biased region" description="Basic and acidic residues" evidence="2">
    <location>
        <begin position="332"/>
        <end position="341"/>
    </location>
</feature>
<dbReference type="GO" id="GO:0007018">
    <property type="term" value="P:microtubule-based movement"/>
    <property type="evidence" value="ECO:0007669"/>
    <property type="project" value="InterPro"/>
</dbReference>
<dbReference type="RefSeq" id="XP_028887330.1">
    <property type="nucleotide sequence ID" value="XM_029020822.1"/>
</dbReference>
<evidence type="ECO:0000256" key="1">
    <source>
        <dbReference type="SAM" id="Coils"/>
    </source>
</evidence>
<dbReference type="VEuPathDB" id="TriTrypDB:TM35_000011410"/>
<proteinExistence type="predicted"/>
<feature type="compositionally biased region" description="Basic and acidic residues" evidence="2">
    <location>
        <begin position="363"/>
        <end position="372"/>
    </location>
</feature>
<dbReference type="AlphaFoldDB" id="A0A1X0P8J5"/>
<protein>
    <recommendedName>
        <fullName evidence="3">Dynein heavy chain coiled coil stalk domain-containing protein</fullName>
    </recommendedName>
</protein>
<feature type="region of interest" description="Disordered" evidence="2">
    <location>
        <begin position="320"/>
        <end position="372"/>
    </location>
</feature>
<comment type="caution">
    <text evidence="4">The sequence shown here is derived from an EMBL/GenBank/DDBJ whole genome shotgun (WGS) entry which is preliminary data.</text>
</comment>
<gene>
    <name evidence="4" type="ORF">TM35_000011410</name>
</gene>
<evidence type="ECO:0000256" key="2">
    <source>
        <dbReference type="SAM" id="MobiDB-lite"/>
    </source>
</evidence>
<dbReference type="OrthoDB" id="245072at2759"/>
<dbReference type="EMBL" id="NBCO01000001">
    <property type="protein sequence ID" value="ORC93264.1"/>
    <property type="molecule type" value="Genomic_DNA"/>
</dbReference>
<dbReference type="STRING" id="67003.A0A1X0P8J5"/>
<dbReference type="Pfam" id="PF12777">
    <property type="entry name" value="MT"/>
    <property type="match status" value="1"/>
</dbReference>
<reference evidence="4 5" key="1">
    <citation type="submission" date="2017-03" db="EMBL/GenBank/DDBJ databases">
        <title>An alternative strategy for trypanosome survival in the mammalian bloodstream revealed through genome and transcriptome analysis of the ubiquitous bovine parasite Trypanosoma (Megatrypanum) theileri.</title>
        <authorList>
            <person name="Kelly S."/>
            <person name="Ivens A."/>
            <person name="Mott A."/>
            <person name="O'Neill E."/>
            <person name="Emms D."/>
            <person name="Macleod O."/>
            <person name="Voorheis P."/>
            <person name="Matthews J."/>
            <person name="Matthews K."/>
            <person name="Carrington M."/>
        </authorList>
    </citation>
    <scope>NUCLEOTIDE SEQUENCE [LARGE SCALE GENOMIC DNA]</scope>
    <source>
        <strain evidence="4">Edinburgh</strain>
    </source>
</reference>
<evidence type="ECO:0000313" key="4">
    <source>
        <dbReference type="EMBL" id="ORC93264.1"/>
    </source>
</evidence>
<evidence type="ECO:0000259" key="3">
    <source>
        <dbReference type="Pfam" id="PF12777"/>
    </source>
</evidence>
<feature type="domain" description="Dynein heavy chain coiled coil stalk" evidence="3">
    <location>
        <begin position="103"/>
        <end position="287"/>
    </location>
</feature>
<dbReference type="GeneID" id="39980602"/>